<keyword evidence="2" id="KW-0472">Membrane</keyword>
<evidence type="ECO:0000313" key="5">
    <source>
        <dbReference type="EMBL" id="AQS39690.1"/>
    </source>
</evidence>
<sequence length="606" mass="67862">MLTDFKITHKFPIVMISLALVSAIATGFIAFTIAKNEMAKSAENSLFALLESRKSSLNSYFSVIEKDLIFHAQSPLVIDAIKQFSLAWDALGDQQTVYLQDAYIHLNPYSNKQKDSLLQAESGALYNQYHSVYHPEFKNLVTTREFHDLFLFNTKGDLIYTVKKEVDFATNIFTGPWSETHLSQIVREIDPKPSIDQHVFADFFTYEPSDNQPASFIASPVFDSNKQFIGIIAFQMPIGPLNDVMHVTAGMGETGETYLVGPDLLMRSDSRFFHGRSILKTRVDTLSVRKALQGESGNDTILDYRHIPVFSAYAPVDFLGTRWAIIAEIDRKEILEPVYTMSHFLLLSGCILAIAIFFLGYLLASDISNPIVAMTRMMSRLARNDLSINISVSERKDEVGKMAEAMEVFKRNAIERDLLQRKLNHMAHHDTLTGLPTREFATEQFDALLQQSKLSGQKLVVMFADLDNFKWVNDTLGHQAGDRLLKETAIRLSDSIREGDIVARVGGDEFLIILPDAGDASSISLIAKKMIDSVAINFMMQEQHCAITLSIGVASYPEDGEEYSILINKADKAMYLAKKKGKNNFVFASEIDNKPLQSPSLKTNGG</sequence>
<dbReference type="STRING" id="225848.Sps_04605"/>
<dbReference type="CDD" id="cd06225">
    <property type="entry name" value="HAMP"/>
    <property type="match status" value="1"/>
</dbReference>
<keyword evidence="2" id="KW-0812">Transmembrane</keyword>
<organism evidence="5 6">
    <name type="scientific">Shewanella psychrophila</name>
    <dbReference type="NCBI Taxonomy" id="225848"/>
    <lineage>
        <taxon>Bacteria</taxon>
        <taxon>Pseudomonadati</taxon>
        <taxon>Pseudomonadota</taxon>
        <taxon>Gammaproteobacteria</taxon>
        <taxon>Alteromonadales</taxon>
        <taxon>Shewanellaceae</taxon>
        <taxon>Shewanella</taxon>
    </lineage>
</organism>
<dbReference type="InterPro" id="IPR052163">
    <property type="entry name" value="DGC-Regulatory_Protein"/>
</dbReference>
<dbReference type="InterPro" id="IPR043128">
    <property type="entry name" value="Rev_trsase/Diguanyl_cyclase"/>
</dbReference>
<dbReference type="PANTHER" id="PTHR46663:SF3">
    <property type="entry name" value="SLL0267 PROTEIN"/>
    <property type="match status" value="1"/>
</dbReference>
<dbReference type="SMART" id="SM00304">
    <property type="entry name" value="HAMP"/>
    <property type="match status" value="1"/>
</dbReference>
<comment type="cofactor">
    <cofactor evidence="1">
        <name>Mg(2+)</name>
        <dbReference type="ChEBI" id="CHEBI:18420"/>
    </cofactor>
</comment>
<dbReference type="InterPro" id="IPR003660">
    <property type="entry name" value="HAMP_dom"/>
</dbReference>
<dbReference type="PANTHER" id="PTHR46663">
    <property type="entry name" value="DIGUANYLATE CYCLASE DGCT-RELATED"/>
    <property type="match status" value="1"/>
</dbReference>
<gene>
    <name evidence="5" type="ORF">Sps_04605</name>
</gene>
<dbReference type="SUPFAM" id="SSF158472">
    <property type="entry name" value="HAMP domain-like"/>
    <property type="match status" value="1"/>
</dbReference>
<dbReference type="GO" id="GO:0016020">
    <property type="term" value="C:membrane"/>
    <property type="evidence" value="ECO:0007669"/>
    <property type="project" value="InterPro"/>
</dbReference>
<dbReference type="InterPro" id="IPR000160">
    <property type="entry name" value="GGDEF_dom"/>
</dbReference>
<dbReference type="GO" id="GO:0003824">
    <property type="term" value="F:catalytic activity"/>
    <property type="evidence" value="ECO:0007669"/>
    <property type="project" value="UniProtKB-ARBA"/>
</dbReference>
<feature type="transmembrane region" description="Helical" evidence="2">
    <location>
        <begin position="344"/>
        <end position="364"/>
    </location>
</feature>
<dbReference type="OrthoDB" id="766410at2"/>
<dbReference type="PROSITE" id="PS50887">
    <property type="entry name" value="GGDEF"/>
    <property type="match status" value="1"/>
</dbReference>
<dbReference type="SMART" id="SM00267">
    <property type="entry name" value="GGDEF"/>
    <property type="match status" value="1"/>
</dbReference>
<keyword evidence="2" id="KW-1133">Transmembrane helix</keyword>
<dbReference type="Gene3D" id="1.10.8.500">
    <property type="entry name" value="HAMP domain in histidine kinase"/>
    <property type="match status" value="1"/>
</dbReference>
<dbReference type="PROSITE" id="PS50885">
    <property type="entry name" value="HAMP"/>
    <property type="match status" value="1"/>
</dbReference>
<proteinExistence type="predicted"/>
<dbReference type="SUPFAM" id="SSF55073">
    <property type="entry name" value="Nucleotide cyclase"/>
    <property type="match status" value="1"/>
</dbReference>
<protein>
    <submittedName>
        <fullName evidence="5">Diguanylate cyclase (GGDEF) domain-containing protein</fullName>
    </submittedName>
</protein>
<dbReference type="CDD" id="cd01949">
    <property type="entry name" value="GGDEF"/>
    <property type="match status" value="1"/>
</dbReference>
<dbReference type="InterPro" id="IPR029787">
    <property type="entry name" value="Nucleotide_cyclase"/>
</dbReference>
<evidence type="ECO:0000259" key="3">
    <source>
        <dbReference type="PROSITE" id="PS50885"/>
    </source>
</evidence>
<dbReference type="NCBIfam" id="TIGR00254">
    <property type="entry name" value="GGDEF"/>
    <property type="match status" value="1"/>
</dbReference>
<dbReference type="Pfam" id="PF00672">
    <property type="entry name" value="HAMP"/>
    <property type="match status" value="1"/>
</dbReference>
<dbReference type="CDD" id="cd18774">
    <property type="entry name" value="PDC2_HK_sensor"/>
    <property type="match status" value="1"/>
</dbReference>
<dbReference type="Proteomes" id="UP000189545">
    <property type="component" value="Chromosome"/>
</dbReference>
<dbReference type="GO" id="GO:0007165">
    <property type="term" value="P:signal transduction"/>
    <property type="evidence" value="ECO:0007669"/>
    <property type="project" value="InterPro"/>
</dbReference>
<dbReference type="Pfam" id="PF00990">
    <property type="entry name" value="GGDEF"/>
    <property type="match status" value="1"/>
</dbReference>
<feature type="domain" description="GGDEF" evidence="4">
    <location>
        <begin position="457"/>
        <end position="590"/>
    </location>
</feature>
<reference evidence="5 6" key="1">
    <citation type="submission" date="2016-03" db="EMBL/GenBank/DDBJ databases">
        <title>Complete genome sequence of Shewanella psychrophila WP2, a deep sea bacterium isolated from west Pacific sediment.</title>
        <authorList>
            <person name="Xu G."/>
            <person name="Jian H."/>
        </authorList>
    </citation>
    <scope>NUCLEOTIDE SEQUENCE [LARGE SCALE GENOMIC DNA]</scope>
    <source>
        <strain evidence="5 6">WP2</strain>
    </source>
</reference>
<dbReference type="EMBL" id="CP014782">
    <property type="protein sequence ID" value="AQS39690.1"/>
    <property type="molecule type" value="Genomic_DNA"/>
</dbReference>
<evidence type="ECO:0000256" key="2">
    <source>
        <dbReference type="SAM" id="Phobius"/>
    </source>
</evidence>
<dbReference type="Gene3D" id="3.30.70.270">
    <property type="match status" value="1"/>
</dbReference>
<dbReference type="Gene3D" id="3.30.450.20">
    <property type="entry name" value="PAS domain"/>
    <property type="match status" value="1"/>
</dbReference>
<feature type="domain" description="HAMP" evidence="3">
    <location>
        <begin position="365"/>
        <end position="418"/>
    </location>
</feature>
<dbReference type="AlphaFoldDB" id="A0A1S6HVT7"/>
<dbReference type="FunFam" id="3.30.70.270:FF:000001">
    <property type="entry name" value="Diguanylate cyclase domain protein"/>
    <property type="match status" value="1"/>
</dbReference>
<evidence type="ECO:0000256" key="1">
    <source>
        <dbReference type="ARBA" id="ARBA00001946"/>
    </source>
</evidence>
<feature type="transmembrane region" description="Helical" evidence="2">
    <location>
        <begin position="12"/>
        <end position="34"/>
    </location>
</feature>
<dbReference type="RefSeq" id="WP_077754548.1">
    <property type="nucleotide sequence ID" value="NZ_CP014782.1"/>
</dbReference>
<keyword evidence="6" id="KW-1185">Reference proteome</keyword>
<accession>A0A1S6HVT7</accession>
<name>A0A1S6HVT7_9GAMM</name>
<dbReference type="KEGG" id="spsw:Sps_04605"/>
<evidence type="ECO:0000313" key="6">
    <source>
        <dbReference type="Proteomes" id="UP000189545"/>
    </source>
</evidence>
<evidence type="ECO:0000259" key="4">
    <source>
        <dbReference type="PROSITE" id="PS50887"/>
    </source>
</evidence>